<gene>
    <name evidence="2" type="ORF">ACG02S_19790</name>
</gene>
<dbReference type="RefSeq" id="WP_394472208.1">
    <property type="nucleotide sequence ID" value="NZ_JBIGHY010000007.1"/>
</dbReference>
<dbReference type="Proteomes" id="UP001606300">
    <property type="component" value="Unassembled WGS sequence"/>
</dbReference>
<protein>
    <submittedName>
        <fullName evidence="2">Uncharacterized protein</fullName>
    </submittedName>
</protein>
<sequence>MELNVYRVAPTIAALKTIYDSEHILRRHREVARTIAGFESFDDATAAESRKTLALRAVDASSVDELYTLAEQWLYDRQRVIPGERDEVESRSWLQFLVALKSEERRDHAELELRAQHPVEAVEHFEQQGATAQSVFVTGPFSAPADAPWRTAPMELPSRGRD</sequence>
<accession>A0ABW7ERJ9</accession>
<evidence type="ECO:0000313" key="3">
    <source>
        <dbReference type="Proteomes" id="UP001606300"/>
    </source>
</evidence>
<dbReference type="EMBL" id="JBIGHY010000007">
    <property type="protein sequence ID" value="MFG6416141.1"/>
    <property type="molecule type" value="Genomic_DNA"/>
</dbReference>
<evidence type="ECO:0000256" key="1">
    <source>
        <dbReference type="SAM" id="MobiDB-lite"/>
    </source>
</evidence>
<evidence type="ECO:0000313" key="2">
    <source>
        <dbReference type="EMBL" id="MFG6416141.1"/>
    </source>
</evidence>
<comment type="caution">
    <text evidence="2">The sequence shown here is derived from an EMBL/GenBank/DDBJ whole genome shotgun (WGS) entry which is preliminary data.</text>
</comment>
<feature type="region of interest" description="Disordered" evidence="1">
    <location>
        <begin position="137"/>
        <end position="162"/>
    </location>
</feature>
<name>A0ABW7ERJ9_9BURK</name>
<proteinExistence type="predicted"/>
<reference evidence="2 3" key="1">
    <citation type="submission" date="2024-09" db="EMBL/GenBank/DDBJ databases">
        <title>Novel species of the genus Pelomonas and Roseateles isolated from streams.</title>
        <authorList>
            <person name="Lu H."/>
        </authorList>
    </citation>
    <scope>NUCLEOTIDE SEQUENCE [LARGE SCALE GENOMIC DNA]</scope>
    <source>
        <strain evidence="2 3">DC23W</strain>
    </source>
</reference>
<keyword evidence="3" id="KW-1185">Reference proteome</keyword>
<organism evidence="2 3">
    <name type="scientific">Pelomonas dachongensis</name>
    <dbReference type="NCBI Taxonomy" id="3299029"/>
    <lineage>
        <taxon>Bacteria</taxon>
        <taxon>Pseudomonadati</taxon>
        <taxon>Pseudomonadota</taxon>
        <taxon>Betaproteobacteria</taxon>
        <taxon>Burkholderiales</taxon>
        <taxon>Sphaerotilaceae</taxon>
        <taxon>Roseateles</taxon>
    </lineage>
</organism>